<organism evidence="13 14">
    <name type="scientific">Nitzschia inconspicua</name>
    <dbReference type="NCBI Taxonomy" id="303405"/>
    <lineage>
        <taxon>Eukaryota</taxon>
        <taxon>Sar</taxon>
        <taxon>Stramenopiles</taxon>
        <taxon>Ochrophyta</taxon>
        <taxon>Bacillariophyta</taxon>
        <taxon>Bacillariophyceae</taxon>
        <taxon>Bacillariophycidae</taxon>
        <taxon>Bacillariales</taxon>
        <taxon>Bacillariaceae</taxon>
        <taxon>Nitzschia</taxon>
    </lineage>
</organism>
<evidence type="ECO:0000256" key="8">
    <source>
        <dbReference type="ARBA" id="ARBA00023136"/>
    </source>
</evidence>
<keyword evidence="7" id="KW-0406">Ion transport</keyword>
<dbReference type="OrthoDB" id="45110at2759"/>
<feature type="domain" description="Cation/H+ exchanger transmembrane" evidence="12">
    <location>
        <begin position="98"/>
        <end position="479"/>
    </location>
</feature>
<feature type="transmembrane region" description="Helical" evidence="11">
    <location>
        <begin position="458"/>
        <end position="480"/>
    </location>
</feature>
<evidence type="ECO:0000256" key="10">
    <source>
        <dbReference type="SAM" id="MobiDB-lite"/>
    </source>
</evidence>
<feature type="transmembrane region" description="Helical" evidence="11">
    <location>
        <begin position="234"/>
        <end position="256"/>
    </location>
</feature>
<dbReference type="GO" id="GO:0016020">
    <property type="term" value="C:membrane"/>
    <property type="evidence" value="ECO:0007669"/>
    <property type="project" value="UniProtKB-SubCell"/>
</dbReference>
<sequence length="866" mass="95450">MNRFNGSGWTRQNPRLSFLVSPVLGVSTLLLAIIIFVFEQHETTTTSTVDTHINDTSILLKYRHLDEIVVLEVETSNEMEQLSVNVTFEEIIKTIVFLMCTWLSANFCKMIGLPSFVGEIIAGVVLGPPVLDFCPYPEAMVLVGSFGLIGLVLNSGIDLDIAQLRETGTRAVLIAASGTALAVSTGIAVSYLVNIDSIQSAFSIGAAFAPSSWGVASQVLSKGGVLNTPAGQTIMASSVVDDILGLVLLSLLEVFVMENPGTADYIKPFVASFGYLIVLGLLGITVIPKVLQQFVLPRVAEEKQDGVAIGMMFILMTIYLPVMNYSGASYLTGAFLAGISFSQLHHVHSTFAKSSHEVMVWLMRIFFAATIGFQVPAIYFKEPLVLRKGCIFLIPVFSKFLLGFLIPRFHRNTADDFPYNPYWRDFWITSFSMICRGEFNFVVAAVALRAGLLTPTQYAGIVFSVLVSCVVSPLVLARIIHYYNKKSLEYLEKSHPIQRIGNTCDGYRPLYLAIQARTPVHWGLHDKLEQTLEEAGLIIIDHRSWHTIGYKDAVNITEIFCQDKQLQVRIPGCFSKDTQSQPSVRRSDWVNDSSKEKTARTLEENVSEGETSSILPPGDVAALIEERKVEIREIIAQSIGARLDSNECAVQVSEWEAFAFPNNDPERGGDGTTQERFGYCFHSSVPSLALGTSDDEKDGNGDDGNNAPPTRIRTASAVLSRKSLIRAVSNASGIESIATEDPHLGALDLWDTDFECHHIAREGYYQTPVAKDGSTAVTIEEGCPLEHALRHRAESACRSMVDSTAGSRGDSVSHRQSEALEEPPALANVRRRNMHQRNHTLDMSMLTSYDLETFTIKERLHGYVRP</sequence>
<dbReference type="GO" id="GO:0006814">
    <property type="term" value="P:sodium ion transport"/>
    <property type="evidence" value="ECO:0007669"/>
    <property type="project" value="UniProtKB-KW"/>
</dbReference>
<dbReference type="InterPro" id="IPR006153">
    <property type="entry name" value="Cation/H_exchanger_TM"/>
</dbReference>
<feature type="region of interest" description="Disordered" evidence="10">
    <location>
        <begin position="577"/>
        <end position="615"/>
    </location>
</feature>
<evidence type="ECO:0000256" key="1">
    <source>
        <dbReference type="ARBA" id="ARBA00004141"/>
    </source>
</evidence>
<feature type="region of interest" description="Disordered" evidence="10">
    <location>
        <begin position="802"/>
        <end position="825"/>
    </location>
</feature>
<evidence type="ECO:0000256" key="4">
    <source>
        <dbReference type="ARBA" id="ARBA00022692"/>
    </source>
</evidence>
<keyword evidence="9" id="KW-0739">Sodium transport</keyword>
<reference evidence="13" key="2">
    <citation type="submission" date="2021-04" db="EMBL/GenBank/DDBJ databases">
        <authorList>
            <person name="Podell S."/>
        </authorList>
    </citation>
    <scope>NUCLEOTIDE SEQUENCE</scope>
    <source>
        <strain evidence="13">Hildebrandi</strain>
    </source>
</reference>
<keyword evidence="4 11" id="KW-0812">Transmembrane</keyword>
<dbReference type="GO" id="GO:1902600">
    <property type="term" value="P:proton transmembrane transport"/>
    <property type="evidence" value="ECO:0007669"/>
    <property type="project" value="InterPro"/>
</dbReference>
<keyword evidence="3" id="KW-0050">Antiport</keyword>
<evidence type="ECO:0000256" key="3">
    <source>
        <dbReference type="ARBA" id="ARBA00022449"/>
    </source>
</evidence>
<feature type="compositionally biased region" description="Basic and acidic residues" evidence="10">
    <location>
        <begin position="585"/>
        <end position="603"/>
    </location>
</feature>
<gene>
    <name evidence="13" type="ORF">IV203_007377</name>
</gene>
<reference evidence="13" key="1">
    <citation type="journal article" date="2021" name="Sci. Rep.">
        <title>Diploid genomic architecture of Nitzschia inconspicua, an elite biomass production diatom.</title>
        <authorList>
            <person name="Oliver A."/>
            <person name="Podell S."/>
            <person name="Pinowska A."/>
            <person name="Traller J.C."/>
            <person name="Smith S.R."/>
            <person name="McClure R."/>
            <person name="Beliaev A."/>
            <person name="Bohutskyi P."/>
            <person name="Hill E.A."/>
            <person name="Rabines A."/>
            <person name="Zheng H."/>
            <person name="Allen L.Z."/>
            <person name="Kuo A."/>
            <person name="Grigoriev I.V."/>
            <person name="Allen A.E."/>
            <person name="Hazlebeck D."/>
            <person name="Allen E.E."/>
        </authorList>
    </citation>
    <scope>NUCLEOTIDE SEQUENCE</scope>
    <source>
        <strain evidence="13">Hildebrandi</strain>
    </source>
</reference>
<comment type="caution">
    <text evidence="13">The sequence shown here is derived from an EMBL/GenBank/DDBJ whole genome shotgun (WGS) entry which is preliminary data.</text>
</comment>
<feature type="transmembrane region" description="Helical" evidence="11">
    <location>
        <begin position="16"/>
        <end position="38"/>
    </location>
</feature>
<evidence type="ECO:0000256" key="2">
    <source>
        <dbReference type="ARBA" id="ARBA00022448"/>
    </source>
</evidence>
<evidence type="ECO:0000256" key="9">
    <source>
        <dbReference type="ARBA" id="ARBA00023201"/>
    </source>
</evidence>
<dbReference type="Pfam" id="PF00999">
    <property type="entry name" value="Na_H_Exchanger"/>
    <property type="match status" value="1"/>
</dbReference>
<dbReference type="GO" id="GO:0015297">
    <property type="term" value="F:antiporter activity"/>
    <property type="evidence" value="ECO:0007669"/>
    <property type="project" value="UniProtKB-KW"/>
</dbReference>
<keyword evidence="2" id="KW-0813">Transport</keyword>
<accession>A0A9K3KFQ4</accession>
<evidence type="ECO:0000256" key="7">
    <source>
        <dbReference type="ARBA" id="ARBA00023065"/>
    </source>
</evidence>
<feature type="transmembrane region" description="Helical" evidence="11">
    <location>
        <begin position="171"/>
        <end position="193"/>
    </location>
</feature>
<proteinExistence type="predicted"/>
<feature type="transmembrane region" description="Helical" evidence="11">
    <location>
        <begin position="426"/>
        <end position="452"/>
    </location>
</feature>
<dbReference type="PANTHER" id="PTHR43562:SF3">
    <property type="entry name" value="SODIUM ION_PROTON EXCHANGER (EUROFUNG)"/>
    <property type="match status" value="1"/>
</dbReference>
<dbReference type="Proteomes" id="UP000693970">
    <property type="component" value="Unassembled WGS sequence"/>
</dbReference>
<feature type="region of interest" description="Disordered" evidence="10">
    <location>
        <begin position="690"/>
        <end position="710"/>
    </location>
</feature>
<keyword evidence="14" id="KW-1185">Reference proteome</keyword>
<protein>
    <submittedName>
        <fullName evidence="13">Na+/H+ antiporter</fullName>
    </submittedName>
</protein>
<evidence type="ECO:0000259" key="12">
    <source>
        <dbReference type="Pfam" id="PF00999"/>
    </source>
</evidence>
<keyword evidence="6" id="KW-0915">Sodium</keyword>
<feature type="transmembrane region" description="Helical" evidence="11">
    <location>
        <begin position="107"/>
        <end position="127"/>
    </location>
</feature>
<keyword evidence="8 11" id="KW-0472">Membrane</keyword>
<feature type="transmembrane region" description="Helical" evidence="11">
    <location>
        <begin position="358"/>
        <end position="379"/>
    </location>
</feature>
<keyword evidence="5 11" id="KW-1133">Transmembrane helix</keyword>
<feature type="transmembrane region" description="Helical" evidence="11">
    <location>
        <begin position="307"/>
        <end position="337"/>
    </location>
</feature>
<evidence type="ECO:0000256" key="11">
    <source>
        <dbReference type="SAM" id="Phobius"/>
    </source>
</evidence>
<feature type="transmembrane region" description="Helical" evidence="11">
    <location>
        <begin position="268"/>
        <end position="287"/>
    </location>
</feature>
<name>A0A9K3KFQ4_9STRA</name>
<feature type="transmembrane region" description="Helical" evidence="11">
    <location>
        <begin position="139"/>
        <end position="159"/>
    </location>
</feature>
<evidence type="ECO:0000313" key="13">
    <source>
        <dbReference type="EMBL" id="KAG7342285.1"/>
    </source>
</evidence>
<dbReference type="PANTHER" id="PTHR43562">
    <property type="entry name" value="NAPA-TYPE SODIUM/HYDROGEN ANTIPORTER"/>
    <property type="match status" value="1"/>
</dbReference>
<evidence type="ECO:0000313" key="14">
    <source>
        <dbReference type="Proteomes" id="UP000693970"/>
    </source>
</evidence>
<evidence type="ECO:0000256" key="6">
    <source>
        <dbReference type="ARBA" id="ARBA00023053"/>
    </source>
</evidence>
<feature type="transmembrane region" description="Helical" evidence="11">
    <location>
        <begin position="385"/>
        <end position="406"/>
    </location>
</feature>
<dbReference type="AlphaFoldDB" id="A0A9K3KFQ4"/>
<dbReference type="EMBL" id="JAGRRH010000025">
    <property type="protein sequence ID" value="KAG7342285.1"/>
    <property type="molecule type" value="Genomic_DNA"/>
</dbReference>
<comment type="subcellular location">
    <subcellularLocation>
        <location evidence="1">Membrane</location>
        <topology evidence="1">Multi-pass membrane protein</topology>
    </subcellularLocation>
</comment>
<evidence type="ECO:0000256" key="5">
    <source>
        <dbReference type="ARBA" id="ARBA00022989"/>
    </source>
</evidence>